<dbReference type="UniPathway" id="UPA00047">
    <property type="reaction ID" value="UER00055"/>
</dbReference>
<dbReference type="FunFam" id="3.40.50.1220:FF:000008">
    <property type="entry name" value="Acetolactate synthase"/>
    <property type="match status" value="1"/>
</dbReference>
<dbReference type="CDD" id="cd02015">
    <property type="entry name" value="TPP_AHAS"/>
    <property type="match status" value="1"/>
</dbReference>
<dbReference type="PANTHER" id="PTHR18968">
    <property type="entry name" value="THIAMINE PYROPHOSPHATE ENZYMES"/>
    <property type="match status" value="1"/>
</dbReference>
<dbReference type="EC" id="2.2.1.6" evidence="4 12"/>
<evidence type="ECO:0000256" key="4">
    <source>
        <dbReference type="ARBA" id="ARBA00013145"/>
    </source>
</evidence>
<reference evidence="16 17" key="1">
    <citation type="journal article" date="2013" name="PLoS ONE">
        <title>Identification and characterization of three novel lipases belonging to families II and V from Anaerovibrio lipolyticus 5ST.</title>
        <authorList>
            <person name="Prive F."/>
            <person name="Kaderbhai N.N."/>
            <person name="Girdwood S."/>
            <person name="Worgan H.J."/>
            <person name="Pinloche E."/>
            <person name="Scollan N.D."/>
            <person name="Huws S.A."/>
            <person name="Newbold C.J."/>
        </authorList>
    </citation>
    <scope>NUCLEOTIDE SEQUENCE [LARGE SCALE GENOMIC DNA]</scope>
    <source>
        <strain evidence="16 17">5S</strain>
    </source>
</reference>
<proteinExistence type="inferred from homology"/>
<evidence type="ECO:0000256" key="12">
    <source>
        <dbReference type="RuleBase" id="RU003591"/>
    </source>
</evidence>
<dbReference type="UniPathway" id="UPA00049">
    <property type="reaction ID" value="UER00059"/>
</dbReference>
<evidence type="ECO:0000259" key="14">
    <source>
        <dbReference type="Pfam" id="PF02775"/>
    </source>
</evidence>
<evidence type="ECO:0000256" key="10">
    <source>
        <dbReference type="ARBA" id="ARBA00023304"/>
    </source>
</evidence>
<dbReference type="RefSeq" id="WP_039211106.1">
    <property type="nucleotide sequence ID" value="NZ_JSCE01000219.1"/>
</dbReference>
<dbReference type="GO" id="GO:0009099">
    <property type="term" value="P:L-valine biosynthetic process"/>
    <property type="evidence" value="ECO:0007669"/>
    <property type="project" value="UniProtKB-UniPathway"/>
</dbReference>
<dbReference type="SUPFAM" id="SSF52467">
    <property type="entry name" value="DHS-like NAD/FAD-binding domain"/>
    <property type="match status" value="1"/>
</dbReference>
<keyword evidence="6 12" id="KW-0808">Transferase</keyword>
<comment type="cofactor">
    <cofactor evidence="12">
        <name>Mg(2+)</name>
        <dbReference type="ChEBI" id="CHEBI:18420"/>
    </cofactor>
    <text evidence="12">Binds 1 Mg(2+) ion per subunit.</text>
</comment>
<name>A0A0B2JRB7_9FIRM</name>
<dbReference type="GO" id="GO:0050660">
    <property type="term" value="F:flavin adenine dinucleotide binding"/>
    <property type="evidence" value="ECO:0007669"/>
    <property type="project" value="InterPro"/>
</dbReference>
<evidence type="ECO:0000256" key="1">
    <source>
        <dbReference type="ARBA" id="ARBA00004974"/>
    </source>
</evidence>
<dbReference type="GO" id="GO:0003984">
    <property type="term" value="F:acetolactate synthase activity"/>
    <property type="evidence" value="ECO:0007669"/>
    <property type="project" value="UniProtKB-EC"/>
</dbReference>
<evidence type="ECO:0000259" key="15">
    <source>
        <dbReference type="Pfam" id="PF02776"/>
    </source>
</evidence>
<evidence type="ECO:0000256" key="3">
    <source>
        <dbReference type="ARBA" id="ARBA00007812"/>
    </source>
</evidence>
<dbReference type="NCBIfam" id="TIGR00118">
    <property type="entry name" value="acolac_lg"/>
    <property type="match status" value="1"/>
</dbReference>
<dbReference type="GO" id="GO:0030976">
    <property type="term" value="F:thiamine pyrophosphate binding"/>
    <property type="evidence" value="ECO:0007669"/>
    <property type="project" value="UniProtKB-UniRule"/>
</dbReference>
<dbReference type="Pfam" id="PF02775">
    <property type="entry name" value="TPP_enzyme_C"/>
    <property type="match status" value="1"/>
</dbReference>
<dbReference type="InterPro" id="IPR029035">
    <property type="entry name" value="DHS-like_NAD/FAD-binding_dom"/>
</dbReference>
<dbReference type="Gene3D" id="3.40.50.970">
    <property type="match status" value="2"/>
</dbReference>
<keyword evidence="17" id="KW-1185">Reference proteome</keyword>
<dbReference type="InterPro" id="IPR012846">
    <property type="entry name" value="Acetolactate_synth_lsu"/>
</dbReference>
<dbReference type="PANTHER" id="PTHR18968:SF13">
    <property type="entry name" value="ACETOLACTATE SYNTHASE CATALYTIC SUBUNIT, MITOCHONDRIAL"/>
    <property type="match status" value="1"/>
</dbReference>
<dbReference type="CDD" id="cd07035">
    <property type="entry name" value="TPP_PYR_POX_like"/>
    <property type="match status" value="1"/>
</dbReference>
<evidence type="ECO:0000313" key="16">
    <source>
        <dbReference type="EMBL" id="KHM50905.1"/>
    </source>
</evidence>
<dbReference type="EMBL" id="JSCE01000219">
    <property type="protein sequence ID" value="KHM50905.1"/>
    <property type="molecule type" value="Genomic_DNA"/>
</dbReference>
<evidence type="ECO:0000259" key="13">
    <source>
        <dbReference type="Pfam" id="PF00205"/>
    </source>
</evidence>
<keyword evidence="8 12" id="KW-0460">Magnesium</keyword>
<dbReference type="eggNOG" id="COG0028">
    <property type="taxonomic scope" value="Bacteria"/>
</dbReference>
<dbReference type="FunFam" id="3.40.50.970:FF:000007">
    <property type="entry name" value="Acetolactate synthase"/>
    <property type="match status" value="1"/>
</dbReference>
<dbReference type="Pfam" id="PF02776">
    <property type="entry name" value="TPP_enzyme_N"/>
    <property type="match status" value="1"/>
</dbReference>
<dbReference type="InterPro" id="IPR011766">
    <property type="entry name" value="TPP_enzyme_TPP-bd"/>
</dbReference>
<comment type="caution">
    <text evidence="16">The sequence shown here is derived from an EMBL/GenBank/DDBJ whole genome shotgun (WGS) entry which is preliminary data.</text>
</comment>
<dbReference type="AlphaFoldDB" id="A0A0B2JRB7"/>
<feature type="domain" description="Thiamine pyrophosphate enzyme N-terminal TPP-binding" evidence="15">
    <location>
        <begin position="1"/>
        <end position="116"/>
    </location>
</feature>
<feature type="domain" description="Thiamine pyrophosphate enzyme central" evidence="13">
    <location>
        <begin position="191"/>
        <end position="325"/>
    </location>
</feature>
<dbReference type="InterPro" id="IPR039368">
    <property type="entry name" value="AHAS_TPP"/>
</dbReference>
<dbReference type="Gene3D" id="3.40.50.1220">
    <property type="entry name" value="TPP-binding domain"/>
    <property type="match status" value="1"/>
</dbReference>
<feature type="domain" description="Thiamine pyrophosphate enzyme TPP-binding" evidence="14">
    <location>
        <begin position="380"/>
        <end position="533"/>
    </location>
</feature>
<dbReference type="GO" id="GO:0000287">
    <property type="term" value="F:magnesium ion binding"/>
    <property type="evidence" value="ECO:0007669"/>
    <property type="project" value="UniProtKB-UniRule"/>
</dbReference>
<keyword evidence="7 12" id="KW-0479">Metal-binding</keyword>
<dbReference type="InterPro" id="IPR012000">
    <property type="entry name" value="Thiamin_PyroP_enz_cen_dom"/>
</dbReference>
<evidence type="ECO:0000256" key="5">
    <source>
        <dbReference type="ARBA" id="ARBA00022605"/>
    </source>
</evidence>
<protein>
    <recommendedName>
        <fullName evidence="4 12">Acetolactate synthase</fullName>
        <ecNumber evidence="4 12">2.2.1.6</ecNumber>
    </recommendedName>
</protein>
<comment type="pathway">
    <text evidence="1 12">Amino-acid biosynthesis; L-isoleucine biosynthesis; L-isoleucine from 2-oxobutanoate: step 1/4.</text>
</comment>
<evidence type="ECO:0000256" key="2">
    <source>
        <dbReference type="ARBA" id="ARBA00005025"/>
    </source>
</evidence>
<organism evidence="16 17">
    <name type="scientific">Anaerovibrio lipolyticus</name>
    <dbReference type="NCBI Taxonomy" id="82374"/>
    <lineage>
        <taxon>Bacteria</taxon>
        <taxon>Bacillati</taxon>
        <taxon>Bacillota</taxon>
        <taxon>Negativicutes</taxon>
        <taxon>Selenomonadales</taxon>
        <taxon>Selenomonadaceae</taxon>
        <taxon>Anaerovibrio</taxon>
    </lineage>
</organism>
<keyword evidence="9 12" id="KW-0786">Thiamine pyrophosphate</keyword>
<keyword evidence="5 12" id="KW-0028">Amino-acid biosynthesis</keyword>
<accession>A0A0B2JRB7</accession>
<dbReference type="InterPro" id="IPR045229">
    <property type="entry name" value="TPP_enz"/>
</dbReference>
<evidence type="ECO:0000313" key="17">
    <source>
        <dbReference type="Proteomes" id="UP000030993"/>
    </source>
</evidence>
<dbReference type="Pfam" id="PF00205">
    <property type="entry name" value="TPP_enzyme_M"/>
    <property type="match status" value="1"/>
</dbReference>
<keyword evidence="10 12" id="KW-0100">Branched-chain amino acid biosynthesis</keyword>
<dbReference type="GO" id="GO:0005948">
    <property type="term" value="C:acetolactate synthase complex"/>
    <property type="evidence" value="ECO:0007669"/>
    <property type="project" value="TreeGrafter"/>
</dbReference>
<dbReference type="STRING" id="82374.NZ47_11850"/>
<dbReference type="SUPFAM" id="SSF52518">
    <property type="entry name" value="Thiamin diphosphate-binding fold (THDP-binding)"/>
    <property type="match status" value="2"/>
</dbReference>
<dbReference type="Proteomes" id="UP000030993">
    <property type="component" value="Unassembled WGS sequence"/>
</dbReference>
<comment type="pathway">
    <text evidence="2 12">Amino-acid biosynthesis; L-valine biosynthesis; L-valine from pyruvate: step 1/4.</text>
</comment>
<sequence>MKGAQIVVEILKEQGIDTLFGYPGGMILPLYDALYDEKNINQILVTHEQNAAHAADGYARATGKVGVCIATSGPGATNLVTGIATAFMDSIPLVAITGQVDTSLLGTDSFQETDIMGVTMPITKHNYKVKNPKILAETLREAFKIAKSGRPGPVLVDIPKDILLNEAPFPKAETVEKKPAEPDADFKICTAEAAQVICDAERPVIIAGGGVISAGATKEVIAFAEHYNLPIVFTLMGIGGVPMSHPNVLGFTGMHGKKEANSAIYKADLIISLGSRFADRLTGNVDKYTANTKFIHVDIDPAEIDKNIPSSIGLAGDMKTILAMLMRREPTKKLDSWWAEIRSLNSEFAYDYDVNRLTLPWALHHIAKATAGKEFAFATDVGQHQMWCALHLRVEEPRTWFTSGGLGTMGYGLPAAMGAQVAYVTQGSKRRVIHVAGDGGIKMTGNEYYTIARLNLPIISIIVNNTSLGMIRQLQTVFYDKRYIACEFDYNMDYAAYAKSFGIDAYSVSTPDDFAVAFNRCLNEADKPHVIVVNLHRSFVEPMTKGGAKINEFVDFK</sequence>
<gene>
    <name evidence="16" type="ORF">NZ47_11850</name>
</gene>
<comment type="catalytic activity">
    <reaction evidence="11 12">
        <text>2 pyruvate + H(+) = (2S)-2-acetolactate + CO2</text>
        <dbReference type="Rhea" id="RHEA:25249"/>
        <dbReference type="ChEBI" id="CHEBI:15361"/>
        <dbReference type="ChEBI" id="CHEBI:15378"/>
        <dbReference type="ChEBI" id="CHEBI:16526"/>
        <dbReference type="ChEBI" id="CHEBI:58476"/>
        <dbReference type="EC" id="2.2.1.6"/>
    </reaction>
</comment>
<dbReference type="GO" id="GO:0009097">
    <property type="term" value="P:isoleucine biosynthetic process"/>
    <property type="evidence" value="ECO:0007669"/>
    <property type="project" value="UniProtKB-UniPathway"/>
</dbReference>
<evidence type="ECO:0000256" key="9">
    <source>
        <dbReference type="ARBA" id="ARBA00023052"/>
    </source>
</evidence>
<evidence type="ECO:0000256" key="11">
    <source>
        <dbReference type="ARBA" id="ARBA00048670"/>
    </source>
</evidence>
<evidence type="ECO:0000256" key="6">
    <source>
        <dbReference type="ARBA" id="ARBA00022679"/>
    </source>
</evidence>
<evidence type="ECO:0000256" key="7">
    <source>
        <dbReference type="ARBA" id="ARBA00022723"/>
    </source>
</evidence>
<comment type="similarity">
    <text evidence="3 12">Belongs to the TPP enzyme family.</text>
</comment>
<dbReference type="InterPro" id="IPR012001">
    <property type="entry name" value="Thiamin_PyroP_enz_TPP-bd_dom"/>
</dbReference>
<dbReference type="InterPro" id="IPR029061">
    <property type="entry name" value="THDP-binding"/>
</dbReference>
<comment type="cofactor">
    <cofactor evidence="12">
        <name>thiamine diphosphate</name>
        <dbReference type="ChEBI" id="CHEBI:58937"/>
    </cofactor>
    <text evidence="12">Binds 1 thiamine pyrophosphate per subunit.</text>
</comment>
<evidence type="ECO:0000256" key="8">
    <source>
        <dbReference type="ARBA" id="ARBA00022842"/>
    </source>
</evidence>